<keyword evidence="2" id="KW-1185">Reference proteome</keyword>
<sequence length="213" mass="23423">MDDDHLCASRVSICASESRGNLFCGGETELERGPSQRRARTVPFAKLSAPWGAALVPRGETETESWAREGSARQHVAPQPLDFHALPARSSTRAPRHICCLFEQECAHPALATLGPQMAQIPVTGLKESYFPHCLPHLLTSSAAILIMGNLTLFYWKLLAVRLGFIVAFEHVVFSVRLLAWLVPDVPAALVTKIKRERYLAMQKPADSGEALL</sequence>
<feature type="domain" description="Anoctamin transmembrane" evidence="1">
    <location>
        <begin position="142"/>
        <end position="197"/>
    </location>
</feature>
<evidence type="ECO:0000313" key="3">
    <source>
        <dbReference type="RefSeq" id="XP_004397182.1"/>
    </source>
</evidence>
<accession>A0A9B0GCS5</accession>
<dbReference type="InterPro" id="IPR049452">
    <property type="entry name" value="Anoctamin_TM"/>
</dbReference>
<dbReference type="RefSeq" id="XP_004397182.1">
    <property type="nucleotide sequence ID" value="XM_004397125.1"/>
</dbReference>
<organism evidence="2 3">
    <name type="scientific">Odobenus rosmarus divergens</name>
    <name type="common">Pacific walrus</name>
    <dbReference type="NCBI Taxonomy" id="9708"/>
    <lineage>
        <taxon>Eukaryota</taxon>
        <taxon>Metazoa</taxon>
        <taxon>Chordata</taxon>
        <taxon>Craniata</taxon>
        <taxon>Vertebrata</taxon>
        <taxon>Euteleostomi</taxon>
        <taxon>Mammalia</taxon>
        <taxon>Eutheria</taxon>
        <taxon>Laurasiatheria</taxon>
        <taxon>Carnivora</taxon>
        <taxon>Caniformia</taxon>
        <taxon>Pinnipedia</taxon>
        <taxon>Odobenidae</taxon>
        <taxon>Odobenus</taxon>
    </lineage>
</organism>
<reference evidence="3" key="1">
    <citation type="submission" date="2025-08" db="UniProtKB">
        <authorList>
            <consortium name="RefSeq"/>
        </authorList>
    </citation>
    <scope>IDENTIFICATION</scope>
</reference>
<dbReference type="AlphaFoldDB" id="A0A9B0GCS5"/>
<gene>
    <name evidence="3" type="primary">LOC101368217</name>
</gene>
<proteinExistence type="predicted"/>
<evidence type="ECO:0000313" key="2">
    <source>
        <dbReference type="Proteomes" id="UP000245340"/>
    </source>
</evidence>
<name>A0A9B0GCS5_ODORO</name>
<dbReference type="Proteomes" id="UP000245340">
    <property type="component" value="Unplaced"/>
</dbReference>
<evidence type="ECO:0000259" key="1">
    <source>
        <dbReference type="Pfam" id="PF04547"/>
    </source>
</evidence>
<protein>
    <submittedName>
        <fullName evidence="3">Uncharacterized protein LOC101368217</fullName>
    </submittedName>
</protein>
<dbReference type="Pfam" id="PF04547">
    <property type="entry name" value="Anoctamin"/>
    <property type="match status" value="1"/>
</dbReference>